<feature type="domain" description="CBS" evidence="12">
    <location>
        <begin position="220"/>
        <end position="283"/>
    </location>
</feature>
<dbReference type="AlphaFoldDB" id="A0A5R9DXL4"/>
<evidence type="ECO:0000256" key="9">
    <source>
        <dbReference type="PROSITE-ProRule" id="PRU00703"/>
    </source>
</evidence>
<dbReference type="InterPro" id="IPR016169">
    <property type="entry name" value="FAD-bd_PCMH_sub2"/>
</dbReference>
<reference evidence="14 15" key="1">
    <citation type="submission" date="2019-05" db="EMBL/GenBank/DDBJ databases">
        <title>The metagenome of a microbial culture collection derived from dairy environment covers the genomic content of the human microbiome.</title>
        <authorList>
            <person name="Roder T."/>
            <person name="Wuthrich D."/>
            <person name="Sattari Z."/>
            <person name="Von Ah U."/>
            <person name="Bar C."/>
            <person name="Ronchi F."/>
            <person name="Macpherson A.J."/>
            <person name="Ganal-Vonarburg S.C."/>
            <person name="Bruggmann R."/>
            <person name="Vergeres G."/>
        </authorList>
    </citation>
    <scope>NUCLEOTIDE SEQUENCE [LARGE SCALE GENOMIC DNA]</scope>
    <source>
        <strain evidence="14 15">FAM 24227</strain>
    </source>
</reference>
<feature type="domain" description="CNNM transmembrane" evidence="13">
    <location>
        <begin position="3"/>
        <end position="201"/>
    </location>
</feature>
<feature type="transmembrane region" description="Helical" evidence="11">
    <location>
        <begin position="12"/>
        <end position="32"/>
    </location>
</feature>
<dbReference type="InterPro" id="IPR044751">
    <property type="entry name" value="Ion_transp-like_CBS"/>
</dbReference>
<dbReference type="EMBL" id="VBSP01000016">
    <property type="protein sequence ID" value="TLQ41497.1"/>
    <property type="molecule type" value="Genomic_DNA"/>
</dbReference>
<evidence type="ECO:0000256" key="2">
    <source>
        <dbReference type="ARBA" id="ARBA00006337"/>
    </source>
</evidence>
<keyword evidence="7 9" id="KW-0129">CBS domain</keyword>
<evidence type="ECO:0000256" key="10">
    <source>
        <dbReference type="PROSITE-ProRule" id="PRU01193"/>
    </source>
</evidence>
<keyword evidence="3" id="KW-1003">Cell membrane</keyword>
<dbReference type="InterPro" id="IPR036318">
    <property type="entry name" value="FAD-bd_PCMH-like_sf"/>
</dbReference>
<evidence type="ECO:0000259" key="12">
    <source>
        <dbReference type="PROSITE" id="PS51371"/>
    </source>
</evidence>
<dbReference type="InterPro" id="IPR002550">
    <property type="entry name" value="CNNM"/>
</dbReference>
<evidence type="ECO:0000256" key="7">
    <source>
        <dbReference type="ARBA" id="ARBA00023122"/>
    </source>
</evidence>
<comment type="subcellular location">
    <subcellularLocation>
        <location evidence="1">Cell membrane</location>
        <topology evidence="1">Multi-pass membrane protein</topology>
    </subcellularLocation>
</comment>
<dbReference type="InterPro" id="IPR005170">
    <property type="entry name" value="Transptr-assoc_dom"/>
</dbReference>
<keyword evidence="8 10" id="KW-0472">Membrane</keyword>
<name>A0A5R9DXL4_9LACT</name>
<dbReference type="OrthoDB" id="9798188at2"/>
<keyword evidence="6 10" id="KW-1133">Transmembrane helix</keyword>
<comment type="caution">
    <text evidence="14">The sequence shown here is derived from an EMBL/GenBank/DDBJ whole genome shotgun (WGS) entry which is preliminary data.</text>
</comment>
<dbReference type="GO" id="GO:0005886">
    <property type="term" value="C:plasma membrane"/>
    <property type="evidence" value="ECO:0007669"/>
    <property type="project" value="UniProtKB-SubCell"/>
</dbReference>
<dbReference type="FunFam" id="3.10.580.10:FF:000002">
    <property type="entry name" value="Magnesium/cobalt efflux protein CorC"/>
    <property type="match status" value="1"/>
</dbReference>
<dbReference type="RefSeq" id="WP_138404481.1">
    <property type="nucleotide sequence ID" value="NZ_VBSP01000016.1"/>
</dbReference>
<evidence type="ECO:0000256" key="3">
    <source>
        <dbReference type="ARBA" id="ARBA00022475"/>
    </source>
</evidence>
<gene>
    <name evidence="14" type="ORF">FEZ33_05900</name>
</gene>
<sequence>MGSSGSLWTQVIVIIVLTAINAFFAASEIAFVSVNQSKMKALAEEGNKKAQRVLELLENSDDFLATIQVAITLAGFLSSASAATSFADRFSALLPTFPGAVTVAIVVVTLILSYITLVFGELFPKQVALQMPEKIAMGTSGIIGTIQKIFRPFIALLSASTGLLQRLTPLDFSENDEKFTRDEMKVLMAESRKEGSIDLAEFSMLQGVLSLDDKMAREIMVPRTDTIMVDIEDDYDENIEALLDTPYSRIPIYEGEKDNVVGVVHMKNLLKHARTVGFDNIDILDISSEPLFVPSTVFVDDLLVEFRREETHLAILRDEYGGVEGIVTLEDVLEEIVGDIEDETDISTAGDIRKIDDNNYYVNGILPIDKFNQYFDVELENDEVDTIAGLIIYHLGYVPDDDERIVLRASDYVITTSHIDNGRIRGIHVEYDDDHKISSDYNLYHDVTADASDITVEELLDLDSVESDQ</sequence>
<dbReference type="CDD" id="cd04590">
    <property type="entry name" value="CBS_pair_CorC_HlyC_assoc"/>
    <property type="match status" value="1"/>
</dbReference>
<keyword evidence="5" id="KW-0677">Repeat</keyword>
<dbReference type="Proteomes" id="UP000306420">
    <property type="component" value="Unassembled WGS sequence"/>
</dbReference>
<comment type="similarity">
    <text evidence="2">Belongs to the UPF0053 family.</text>
</comment>
<protein>
    <submittedName>
        <fullName evidence="14">HlyC/CorC family transporter</fullName>
    </submittedName>
</protein>
<dbReference type="InterPro" id="IPR046342">
    <property type="entry name" value="CBS_dom_sf"/>
</dbReference>
<keyword evidence="4 10" id="KW-0812">Transmembrane</keyword>
<organism evidence="14 15">
    <name type="scientific">Ruoffia tabacinasalis</name>
    <dbReference type="NCBI Taxonomy" id="87458"/>
    <lineage>
        <taxon>Bacteria</taxon>
        <taxon>Bacillati</taxon>
        <taxon>Bacillota</taxon>
        <taxon>Bacilli</taxon>
        <taxon>Lactobacillales</taxon>
        <taxon>Aerococcaceae</taxon>
        <taxon>Ruoffia</taxon>
    </lineage>
</organism>
<dbReference type="Pfam" id="PF01595">
    <property type="entry name" value="CNNM"/>
    <property type="match status" value="1"/>
</dbReference>
<evidence type="ECO:0000256" key="4">
    <source>
        <dbReference type="ARBA" id="ARBA00022692"/>
    </source>
</evidence>
<dbReference type="SMART" id="SM01091">
    <property type="entry name" value="CorC_HlyC"/>
    <property type="match status" value="1"/>
</dbReference>
<evidence type="ECO:0000256" key="1">
    <source>
        <dbReference type="ARBA" id="ARBA00004651"/>
    </source>
</evidence>
<dbReference type="PANTHER" id="PTHR43099">
    <property type="entry name" value="UPF0053 PROTEIN YRKA"/>
    <property type="match status" value="1"/>
</dbReference>
<dbReference type="SUPFAM" id="SSF56176">
    <property type="entry name" value="FAD-binding/transporter-associated domain-like"/>
    <property type="match status" value="1"/>
</dbReference>
<feature type="transmembrane region" description="Helical" evidence="11">
    <location>
        <begin position="99"/>
        <end position="123"/>
    </location>
</feature>
<evidence type="ECO:0000256" key="6">
    <source>
        <dbReference type="ARBA" id="ARBA00022989"/>
    </source>
</evidence>
<dbReference type="GO" id="GO:0050660">
    <property type="term" value="F:flavin adenine dinucleotide binding"/>
    <property type="evidence" value="ECO:0007669"/>
    <property type="project" value="InterPro"/>
</dbReference>
<feature type="domain" description="CBS" evidence="12">
    <location>
        <begin position="286"/>
        <end position="343"/>
    </location>
</feature>
<dbReference type="Pfam" id="PF03471">
    <property type="entry name" value="CorC_HlyC"/>
    <property type="match status" value="1"/>
</dbReference>
<evidence type="ECO:0000256" key="11">
    <source>
        <dbReference type="SAM" id="Phobius"/>
    </source>
</evidence>
<dbReference type="Pfam" id="PF00571">
    <property type="entry name" value="CBS"/>
    <property type="match status" value="2"/>
</dbReference>
<dbReference type="InterPro" id="IPR000644">
    <property type="entry name" value="CBS_dom"/>
</dbReference>
<dbReference type="Gene3D" id="3.30.465.10">
    <property type="match status" value="1"/>
</dbReference>
<dbReference type="InterPro" id="IPR051676">
    <property type="entry name" value="UPF0053_domain"/>
</dbReference>
<accession>A0A5R9DXL4</accession>
<dbReference type="PROSITE" id="PS51371">
    <property type="entry name" value="CBS"/>
    <property type="match status" value="2"/>
</dbReference>
<dbReference type="Gene3D" id="3.10.580.10">
    <property type="entry name" value="CBS-domain"/>
    <property type="match status" value="1"/>
</dbReference>
<feature type="transmembrane region" description="Helical" evidence="11">
    <location>
        <begin position="63"/>
        <end position="87"/>
    </location>
</feature>
<dbReference type="SUPFAM" id="SSF54631">
    <property type="entry name" value="CBS-domain pair"/>
    <property type="match status" value="1"/>
</dbReference>
<dbReference type="PROSITE" id="PS51846">
    <property type="entry name" value="CNNM"/>
    <property type="match status" value="1"/>
</dbReference>
<evidence type="ECO:0000259" key="13">
    <source>
        <dbReference type="PROSITE" id="PS51846"/>
    </source>
</evidence>
<evidence type="ECO:0000256" key="5">
    <source>
        <dbReference type="ARBA" id="ARBA00022737"/>
    </source>
</evidence>
<evidence type="ECO:0000313" key="14">
    <source>
        <dbReference type="EMBL" id="TLQ41497.1"/>
    </source>
</evidence>
<proteinExistence type="inferred from homology"/>
<dbReference type="PANTHER" id="PTHR43099:SF5">
    <property type="entry name" value="HLYC_CORC FAMILY TRANSPORTER"/>
    <property type="match status" value="1"/>
</dbReference>
<evidence type="ECO:0000313" key="15">
    <source>
        <dbReference type="Proteomes" id="UP000306420"/>
    </source>
</evidence>
<evidence type="ECO:0000256" key="8">
    <source>
        <dbReference type="ARBA" id="ARBA00023136"/>
    </source>
</evidence>